<dbReference type="EMBL" id="SMMG02000001">
    <property type="protein sequence ID" value="KAA3486799.1"/>
    <property type="molecule type" value="Genomic_DNA"/>
</dbReference>
<dbReference type="Proteomes" id="UP000325315">
    <property type="component" value="Unassembled WGS sequence"/>
</dbReference>
<proteinExistence type="predicted"/>
<comment type="caution">
    <text evidence="1">The sequence shown here is derived from an EMBL/GenBank/DDBJ whole genome shotgun (WGS) entry which is preliminary data.</text>
</comment>
<keyword evidence="2" id="KW-1185">Reference proteome</keyword>
<sequence length="64" mass="7253">MVLQLCNINKAVGTWDQELAWAVSKHKGKSLIVVGLRLHIFIQFSVRGMRVLGKEINDWGMKMG</sequence>
<evidence type="ECO:0000313" key="2">
    <source>
        <dbReference type="Proteomes" id="UP000325315"/>
    </source>
</evidence>
<keyword evidence="1" id="KW-0436">Ligase</keyword>
<evidence type="ECO:0000313" key="1">
    <source>
        <dbReference type="EMBL" id="KAA3486799.1"/>
    </source>
</evidence>
<organism evidence="1 2">
    <name type="scientific">Gossypium australe</name>
    <dbReference type="NCBI Taxonomy" id="47621"/>
    <lineage>
        <taxon>Eukaryota</taxon>
        <taxon>Viridiplantae</taxon>
        <taxon>Streptophyta</taxon>
        <taxon>Embryophyta</taxon>
        <taxon>Tracheophyta</taxon>
        <taxon>Spermatophyta</taxon>
        <taxon>Magnoliopsida</taxon>
        <taxon>eudicotyledons</taxon>
        <taxon>Gunneridae</taxon>
        <taxon>Pentapetalae</taxon>
        <taxon>rosids</taxon>
        <taxon>malvids</taxon>
        <taxon>Malvales</taxon>
        <taxon>Malvaceae</taxon>
        <taxon>Malvoideae</taxon>
        <taxon>Gossypium</taxon>
    </lineage>
</organism>
<dbReference type="AlphaFoldDB" id="A0A5B6WXW9"/>
<gene>
    <name evidence="1" type="ORF">EPI10_030673</name>
</gene>
<dbReference type="GO" id="GO:0016874">
    <property type="term" value="F:ligase activity"/>
    <property type="evidence" value="ECO:0007669"/>
    <property type="project" value="UniProtKB-KW"/>
</dbReference>
<accession>A0A5B6WXW9</accession>
<dbReference type="OrthoDB" id="1002470at2759"/>
<reference evidence="2" key="1">
    <citation type="journal article" date="2019" name="Plant Biotechnol. J.">
        <title>Genome sequencing of the Australian wild diploid species Gossypium australe highlights disease resistance and delayed gland morphogenesis.</title>
        <authorList>
            <person name="Cai Y."/>
            <person name="Cai X."/>
            <person name="Wang Q."/>
            <person name="Wang P."/>
            <person name="Zhang Y."/>
            <person name="Cai C."/>
            <person name="Xu Y."/>
            <person name="Wang K."/>
            <person name="Zhou Z."/>
            <person name="Wang C."/>
            <person name="Geng S."/>
            <person name="Li B."/>
            <person name="Dong Q."/>
            <person name="Hou Y."/>
            <person name="Wang H."/>
            <person name="Ai P."/>
            <person name="Liu Z."/>
            <person name="Yi F."/>
            <person name="Sun M."/>
            <person name="An G."/>
            <person name="Cheng J."/>
            <person name="Zhang Y."/>
            <person name="Shi Q."/>
            <person name="Xie Y."/>
            <person name="Shi X."/>
            <person name="Chang Y."/>
            <person name="Huang F."/>
            <person name="Chen Y."/>
            <person name="Hong S."/>
            <person name="Mi L."/>
            <person name="Sun Q."/>
            <person name="Zhang L."/>
            <person name="Zhou B."/>
            <person name="Peng R."/>
            <person name="Zhang X."/>
            <person name="Liu F."/>
        </authorList>
    </citation>
    <scope>NUCLEOTIDE SEQUENCE [LARGE SCALE GENOMIC DNA]</scope>
    <source>
        <strain evidence="2">cv. PA1801</strain>
    </source>
</reference>
<name>A0A5B6WXW9_9ROSI</name>
<protein>
    <submittedName>
        <fullName evidence="1">DNA ligase</fullName>
    </submittedName>
</protein>